<dbReference type="PROSITE" id="PS00622">
    <property type="entry name" value="HTH_LUXR_1"/>
    <property type="match status" value="1"/>
</dbReference>
<dbReference type="Proteomes" id="UP000524246">
    <property type="component" value="Unassembled WGS sequence"/>
</dbReference>
<dbReference type="Gene3D" id="3.40.50.2300">
    <property type="match status" value="1"/>
</dbReference>
<evidence type="ECO:0000313" key="7">
    <source>
        <dbReference type="Proteomes" id="UP000524246"/>
    </source>
</evidence>
<dbReference type="PANTHER" id="PTHR43214">
    <property type="entry name" value="TWO-COMPONENT RESPONSE REGULATOR"/>
    <property type="match status" value="1"/>
</dbReference>
<dbReference type="SMART" id="SM00448">
    <property type="entry name" value="REC"/>
    <property type="match status" value="1"/>
</dbReference>
<evidence type="ECO:0000259" key="5">
    <source>
        <dbReference type="PROSITE" id="PS50110"/>
    </source>
</evidence>
<dbReference type="PANTHER" id="PTHR43214:SF43">
    <property type="entry name" value="TWO-COMPONENT RESPONSE REGULATOR"/>
    <property type="match status" value="1"/>
</dbReference>
<accession>A0A7X9IIA1</accession>
<dbReference type="PROSITE" id="PS50110">
    <property type="entry name" value="RESPONSE_REGULATORY"/>
    <property type="match status" value="1"/>
</dbReference>
<proteinExistence type="predicted"/>
<sequence>MIKLLVADDHIVVREAICEFLNSKGNFEIVGQAADGKELLDMLMGCSPDLVILDVQMPKIDGIAALEEMRKNNNQAPVLVISGEENKQNIRTALKAGANGFISKNARPEELVFAIQSILDGHSYVSPSIALSLISEDPQQSNSPKGLENSLTKREIEILTHLADGKTNREIGKLLHISIRTVDTHRSNILKKLKVKTNAQLTKIALSYGLIKL</sequence>
<feature type="modified residue" description="4-aspartylphosphate" evidence="3">
    <location>
        <position position="54"/>
    </location>
</feature>
<name>A0A7X9IIA1_9DELT</name>
<evidence type="ECO:0000256" key="3">
    <source>
        <dbReference type="PROSITE-ProRule" id="PRU00169"/>
    </source>
</evidence>
<evidence type="ECO:0000313" key="6">
    <source>
        <dbReference type="EMBL" id="NMC61843.1"/>
    </source>
</evidence>
<evidence type="ECO:0000259" key="4">
    <source>
        <dbReference type="PROSITE" id="PS50043"/>
    </source>
</evidence>
<gene>
    <name evidence="6" type="ORF">GYA55_01605</name>
</gene>
<feature type="domain" description="Response regulatory" evidence="5">
    <location>
        <begin position="3"/>
        <end position="119"/>
    </location>
</feature>
<evidence type="ECO:0000256" key="2">
    <source>
        <dbReference type="ARBA" id="ARBA00023125"/>
    </source>
</evidence>
<comment type="caution">
    <text evidence="6">The sequence shown here is derived from an EMBL/GenBank/DDBJ whole genome shotgun (WGS) entry which is preliminary data.</text>
</comment>
<dbReference type="Pfam" id="PF00196">
    <property type="entry name" value="GerE"/>
    <property type="match status" value="1"/>
</dbReference>
<keyword evidence="2" id="KW-0238">DNA-binding</keyword>
<dbReference type="InterPro" id="IPR001789">
    <property type="entry name" value="Sig_transdc_resp-reg_receiver"/>
</dbReference>
<dbReference type="EMBL" id="JAAZON010000060">
    <property type="protein sequence ID" value="NMC61843.1"/>
    <property type="molecule type" value="Genomic_DNA"/>
</dbReference>
<dbReference type="GO" id="GO:0003677">
    <property type="term" value="F:DNA binding"/>
    <property type="evidence" value="ECO:0007669"/>
    <property type="project" value="UniProtKB-KW"/>
</dbReference>
<organism evidence="6 7">
    <name type="scientific">SAR324 cluster bacterium</name>
    <dbReference type="NCBI Taxonomy" id="2024889"/>
    <lineage>
        <taxon>Bacteria</taxon>
        <taxon>Deltaproteobacteria</taxon>
        <taxon>SAR324 cluster</taxon>
    </lineage>
</organism>
<dbReference type="SUPFAM" id="SSF52172">
    <property type="entry name" value="CheY-like"/>
    <property type="match status" value="1"/>
</dbReference>
<feature type="domain" description="HTH luxR-type" evidence="4">
    <location>
        <begin position="144"/>
        <end position="209"/>
    </location>
</feature>
<protein>
    <submittedName>
        <fullName evidence="6">Response regulator transcription factor</fullName>
    </submittedName>
</protein>
<dbReference type="GO" id="GO:0006355">
    <property type="term" value="P:regulation of DNA-templated transcription"/>
    <property type="evidence" value="ECO:0007669"/>
    <property type="project" value="InterPro"/>
</dbReference>
<dbReference type="InterPro" id="IPR000792">
    <property type="entry name" value="Tscrpt_reg_LuxR_C"/>
</dbReference>
<dbReference type="InterPro" id="IPR039420">
    <property type="entry name" value="WalR-like"/>
</dbReference>
<dbReference type="InterPro" id="IPR058245">
    <property type="entry name" value="NreC/VraR/RcsB-like_REC"/>
</dbReference>
<dbReference type="CDD" id="cd17535">
    <property type="entry name" value="REC_NarL-like"/>
    <property type="match status" value="1"/>
</dbReference>
<reference evidence="6 7" key="1">
    <citation type="journal article" date="2020" name="Biotechnol. Biofuels">
        <title>New insights from the biogas microbiome by comprehensive genome-resolved metagenomics of nearly 1600 species originating from multiple anaerobic digesters.</title>
        <authorList>
            <person name="Campanaro S."/>
            <person name="Treu L."/>
            <person name="Rodriguez-R L.M."/>
            <person name="Kovalovszki A."/>
            <person name="Ziels R.M."/>
            <person name="Maus I."/>
            <person name="Zhu X."/>
            <person name="Kougias P.G."/>
            <person name="Basile A."/>
            <person name="Luo G."/>
            <person name="Schluter A."/>
            <person name="Konstantinidis K.T."/>
            <person name="Angelidaki I."/>
        </authorList>
    </citation>
    <scope>NUCLEOTIDE SEQUENCE [LARGE SCALE GENOMIC DNA]</scope>
    <source>
        <strain evidence="6">AS27yjCOA_65</strain>
    </source>
</reference>
<dbReference type="SMART" id="SM00421">
    <property type="entry name" value="HTH_LUXR"/>
    <property type="match status" value="1"/>
</dbReference>
<dbReference type="InterPro" id="IPR016032">
    <property type="entry name" value="Sig_transdc_resp-reg_C-effctor"/>
</dbReference>
<dbReference type="PRINTS" id="PR00038">
    <property type="entry name" value="HTHLUXR"/>
</dbReference>
<dbReference type="SUPFAM" id="SSF46894">
    <property type="entry name" value="C-terminal effector domain of the bipartite response regulators"/>
    <property type="match status" value="1"/>
</dbReference>
<dbReference type="CDD" id="cd06170">
    <property type="entry name" value="LuxR_C_like"/>
    <property type="match status" value="1"/>
</dbReference>
<evidence type="ECO:0000256" key="1">
    <source>
        <dbReference type="ARBA" id="ARBA00022553"/>
    </source>
</evidence>
<keyword evidence="1 3" id="KW-0597">Phosphoprotein</keyword>
<dbReference type="PROSITE" id="PS50043">
    <property type="entry name" value="HTH_LUXR_2"/>
    <property type="match status" value="1"/>
</dbReference>
<dbReference type="Pfam" id="PF00072">
    <property type="entry name" value="Response_reg"/>
    <property type="match status" value="1"/>
</dbReference>
<dbReference type="GO" id="GO:0000160">
    <property type="term" value="P:phosphorelay signal transduction system"/>
    <property type="evidence" value="ECO:0007669"/>
    <property type="project" value="InterPro"/>
</dbReference>
<dbReference type="AlphaFoldDB" id="A0A7X9IIA1"/>
<dbReference type="InterPro" id="IPR011006">
    <property type="entry name" value="CheY-like_superfamily"/>
</dbReference>